<dbReference type="InterPro" id="IPR011598">
    <property type="entry name" value="bHLH_dom"/>
</dbReference>
<name>A0A9P6M475_MORAP</name>
<evidence type="ECO:0000313" key="4">
    <source>
        <dbReference type="Proteomes" id="UP000738359"/>
    </source>
</evidence>
<feature type="domain" description="BHLH" evidence="2">
    <location>
        <begin position="102"/>
        <end position="154"/>
    </location>
</feature>
<dbReference type="PROSITE" id="PS50888">
    <property type="entry name" value="BHLH"/>
    <property type="match status" value="1"/>
</dbReference>
<feature type="region of interest" description="Disordered" evidence="1">
    <location>
        <begin position="188"/>
        <end position="251"/>
    </location>
</feature>
<dbReference type="InterPro" id="IPR036638">
    <property type="entry name" value="HLH_DNA-bd_sf"/>
</dbReference>
<protein>
    <recommendedName>
        <fullName evidence="2">BHLH domain-containing protein</fullName>
    </recommendedName>
</protein>
<dbReference type="GO" id="GO:0005634">
    <property type="term" value="C:nucleus"/>
    <property type="evidence" value="ECO:0007669"/>
    <property type="project" value="TreeGrafter"/>
</dbReference>
<feature type="compositionally biased region" description="Low complexity" evidence="1">
    <location>
        <begin position="64"/>
        <end position="75"/>
    </location>
</feature>
<dbReference type="SMART" id="SM00353">
    <property type="entry name" value="HLH"/>
    <property type="match status" value="1"/>
</dbReference>
<dbReference type="EMBL" id="JAAAHY010000293">
    <property type="protein sequence ID" value="KAF9965050.1"/>
    <property type="molecule type" value="Genomic_DNA"/>
</dbReference>
<evidence type="ECO:0000259" key="2">
    <source>
        <dbReference type="PROSITE" id="PS50888"/>
    </source>
</evidence>
<dbReference type="Gene3D" id="4.10.280.10">
    <property type="entry name" value="Helix-loop-helix DNA-binding domain"/>
    <property type="match status" value="1"/>
</dbReference>
<proteinExistence type="predicted"/>
<comment type="caution">
    <text evidence="3">The sequence shown here is derived from an EMBL/GenBank/DDBJ whole genome shotgun (WGS) entry which is preliminary data.</text>
</comment>
<dbReference type="CDD" id="cd00083">
    <property type="entry name" value="bHLH_SF"/>
    <property type="match status" value="1"/>
</dbReference>
<dbReference type="PANTHER" id="PTHR47787">
    <property type="entry name" value="CENTROMERE-BINDING PROTEIN 1"/>
    <property type="match status" value="1"/>
</dbReference>
<dbReference type="Pfam" id="PF00010">
    <property type="entry name" value="HLH"/>
    <property type="match status" value="1"/>
</dbReference>
<feature type="region of interest" description="Disordered" evidence="1">
    <location>
        <begin position="267"/>
        <end position="368"/>
    </location>
</feature>
<sequence length="368" mass="40471">MALPASMSSTSVFQILPLRPHPAQYPANHLAKNGPHGTHHKSAQNGAPKSPQRFMMLPPQTAPSMSSTRQSGSQSKMATGASPKRRSSSNTKAVDQETREKLRKVSHSAIERRRRERINDKILQLKYLVPACVDEDHLHKLSILQSTIEYIQYLKSVIPESVANATLKKATNDNPNNKTTDMLVAVTGSNAGPSFAPMMTTGLGQRYPKRPRPDNESSSSQQNRPAGCSPETQHRDKRRLSMPPSTSDEDAKDGLLLLSQLSSGQISASVSPSLVPERSSASQGKKTSKSESTVCEDSHEAVEEEEEEEEDEDGDVLQDDSEASDDLDDEDYRDEAAEAAEEERVSNESQDDASRRNSKKMSVRQMLC</sequence>
<reference evidence="3" key="1">
    <citation type="journal article" date="2020" name="Fungal Divers.">
        <title>Resolving the Mortierellaceae phylogeny through synthesis of multi-gene phylogenetics and phylogenomics.</title>
        <authorList>
            <person name="Vandepol N."/>
            <person name="Liber J."/>
            <person name="Desiro A."/>
            <person name="Na H."/>
            <person name="Kennedy M."/>
            <person name="Barry K."/>
            <person name="Grigoriev I.V."/>
            <person name="Miller A.N."/>
            <person name="O'Donnell K."/>
            <person name="Stajich J.E."/>
            <person name="Bonito G."/>
        </authorList>
    </citation>
    <scope>NUCLEOTIDE SEQUENCE</scope>
    <source>
        <strain evidence="3">CK1249</strain>
    </source>
</reference>
<feature type="region of interest" description="Disordered" evidence="1">
    <location>
        <begin position="23"/>
        <end position="108"/>
    </location>
</feature>
<keyword evidence="4" id="KW-1185">Reference proteome</keyword>
<dbReference type="AlphaFoldDB" id="A0A9P6M475"/>
<evidence type="ECO:0000256" key="1">
    <source>
        <dbReference type="SAM" id="MobiDB-lite"/>
    </source>
</evidence>
<dbReference type="GO" id="GO:0046983">
    <property type="term" value="F:protein dimerization activity"/>
    <property type="evidence" value="ECO:0007669"/>
    <property type="project" value="InterPro"/>
</dbReference>
<dbReference type="PANTHER" id="PTHR47787:SF1">
    <property type="entry name" value="CENTROMERE-BINDING PROTEIN 1"/>
    <property type="match status" value="1"/>
</dbReference>
<feature type="compositionally biased region" description="Acidic residues" evidence="1">
    <location>
        <begin position="302"/>
        <end position="341"/>
    </location>
</feature>
<accession>A0A9P6M475</accession>
<dbReference type="GO" id="GO:0003700">
    <property type="term" value="F:DNA-binding transcription factor activity"/>
    <property type="evidence" value="ECO:0007669"/>
    <property type="project" value="TreeGrafter"/>
</dbReference>
<dbReference type="Proteomes" id="UP000738359">
    <property type="component" value="Unassembled WGS sequence"/>
</dbReference>
<dbReference type="OrthoDB" id="690068at2759"/>
<gene>
    <name evidence="3" type="ORF">BGZ70_005496</name>
</gene>
<dbReference type="SUPFAM" id="SSF47459">
    <property type="entry name" value="HLH, helix-loop-helix DNA-binding domain"/>
    <property type="match status" value="1"/>
</dbReference>
<feature type="compositionally biased region" description="Polar residues" evidence="1">
    <location>
        <begin position="279"/>
        <end position="295"/>
    </location>
</feature>
<evidence type="ECO:0000313" key="3">
    <source>
        <dbReference type="EMBL" id="KAF9965050.1"/>
    </source>
</evidence>
<organism evidence="3 4">
    <name type="scientific">Mortierella alpina</name>
    <name type="common">Oleaginous fungus</name>
    <name type="synonym">Mortierella renispora</name>
    <dbReference type="NCBI Taxonomy" id="64518"/>
    <lineage>
        <taxon>Eukaryota</taxon>
        <taxon>Fungi</taxon>
        <taxon>Fungi incertae sedis</taxon>
        <taxon>Mucoromycota</taxon>
        <taxon>Mortierellomycotina</taxon>
        <taxon>Mortierellomycetes</taxon>
        <taxon>Mortierellales</taxon>
        <taxon>Mortierellaceae</taxon>
        <taxon>Mortierella</taxon>
    </lineage>
</organism>